<dbReference type="EMBL" id="MT939242">
    <property type="protein sequence ID" value="QOI68867.1"/>
    <property type="molecule type" value="Genomic_DNA"/>
</dbReference>
<evidence type="ECO:0000313" key="1">
    <source>
        <dbReference type="EMBL" id="QOI68867.1"/>
    </source>
</evidence>
<protein>
    <submittedName>
        <fullName evidence="1">Uncharacterized protein</fullName>
    </submittedName>
</protein>
<evidence type="ECO:0000313" key="2">
    <source>
        <dbReference type="Proteomes" id="UP000593991"/>
    </source>
</evidence>
<dbReference type="Proteomes" id="UP000593991">
    <property type="component" value="Segment"/>
</dbReference>
<organism evidence="1 2">
    <name type="scientific">Enterococcus phage 9184</name>
    <dbReference type="NCBI Taxonomy" id="2763103"/>
    <lineage>
        <taxon>Viruses</taxon>
        <taxon>Duplodnaviria</taxon>
        <taxon>Heunggongvirae</taxon>
        <taxon>Uroviricota</taxon>
        <taxon>Caudoviricetes</taxon>
        <taxon>Thiercelinvirus</taxon>
        <taxon>Thiercelinvirus v9184</taxon>
    </lineage>
</organism>
<sequence length="71" mass="8167">MSLTLKEWDDITSELEPQVMSNYGEKEQTYLWALYGGLLQHMKDSGMTIDEVLLICEEKATGKKRGLREKS</sequence>
<keyword evidence="2" id="KW-1185">Reference proteome</keyword>
<reference evidence="1 2" key="1">
    <citation type="submission" date="2020-08" db="EMBL/GenBank/DDBJ databases">
        <authorList>
            <person name="Canfield G.S."/>
            <person name="Duerkop B.A."/>
        </authorList>
    </citation>
    <scope>NUCLEOTIDE SEQUENCE [LARGE SCALE GENOMIC DNA]</scope>
</reference>
<accession>A0A7L8ZIS5</accession>
<proteinExistence type="predicted"/>
<name>A0A7L8ZIS5_9CAUD</name>
<gene>
    <name evidence="1" type="ORF">phi9184_ORF048</name>
</gene>